<accession>A0A1F2WRC7</accession>
<name>A0A1F2WRC7_9ACTN</name>
<reference evidence="2 3" key="1">
    <citation type="journal article" date="2016" name="Nat. Commun.">
        <title>Thousands of microbial genomes shed light on interconnected biogeochemical processes in an aquifer system.</title>
        <authorList>
            <person name="Anantharaman K."/>
            <person name="Brown C.T."/>
            <person name="Hug L.A."/>
            <person name="Sharon I."/>
            <person name="Castelle C.J."/>
            <person name="Probst A.J."/>
            <person name="Thomas B.C."/>
            <person name="Singh A."/>
            <person name="Wilkins M.J."/>
            <person name="Karaoz U."/>
            <person name="Brodie E.L."/>
            <person name="Williams K.H."/>
            <person name="Hubbard S.S."/>
            <person name="Banfield J.F."/>
        </authorList>
    </citation>
    <scope>NUCLEOTIDE SEQUENCE [LARGE SCALE GENOMIC DNA]</scope>
</reference>
<evidence type="ECO:0008006" key="4">
    <source>
        <dbReference type="Google" id="ProtNLM"/>
    </source>
</evidence>
<sequence length="189" mass="21446">MLRQRSHKRDRSLTGAGLRPFHGVSLIEFLVVLSVMAALVGMALPVWSNIRNNAYDARARQNYEQGEEAVKRYWASQGRKEGDYKHLTAAYMQSLEFGTYWVELNTASLEEMEFDQVPRDYFAAILILHDDKAVSDEILIATISENGKLYYTRFKKVDIVETGELAFSQLKAGEGEHLQATMKTGFGTE</sequence>
<gene>
    <name evidence="2" type="ORF">A2Y75_11320</name>
</gene>
<evidence type="ECO:0000313" key="2">
    <source>
        <dbReference type="EMBL" id="OFW59411.1"/>
    </source>
</evidence>
<protein>
    <recommendedName>
        <fullName evidence="4">Prepilin-type N-terminal cleavage/methylation domain-containing protein</fullName>
    </recommendedName>
</protein>
<keyword evidence="1" id="KW-1133">Transmembrane helix</keyword>
<dbReference type="PROSITE" id="PS00409">
    <property type="entry name" value="PROKAR_NTER_METHYL"/>
    <property type="match status" value="1"/>
</dbReference>
<evidence type="ECO:0000313" key="3">
    <source>
        <dbReference type="Proteomes" id="UP000177876"/>
    </source>
</evidence>
<keyword evidence="1" id="KW-0812">Transmembrane</keyword>
<dbReference type="EMBL" id="MELK01000016">
    <property type="protein sequence ID" value="OFW59411.1"/>
    <property type="molecule type" value="Genomic_DNA"/>
</dbReference>
<organism evidence="2 3">
    <name type="scientific">Candidatus Solincola sediminis</name>
    <dbReference type="NCBI Taxonomy" id="1797199"/>
    <lineage>
        <taxon>Bacteria</taxon>
        <taxon>Bacillati</taxon>
        <taxon>Actinomycetota</taxon>
        <taxon>Candidatus Geothermincolia</taxon>
        <taxon>Candidatus Geothermincolales</taxon>
        <taxon>Candidatus Geothermincolaceae</taxon>
        <taxon>Candidatus Solincola</taxon>
    </lineage>
</organism>
<dbReference type="SUPFAM" id="SSF54523">
    <property type="entry name" value="Pili subunits"/>
    <property type="match status" value="1"/>
</dbReference>
<dbReference type="Proteomes" id="UP000177876">
    <property type="component" value="Unassembled WGS sequence"/>
</dbReference>
<keyword evidence="1" id="KW-0472">Membrane</keyword>
<dbReference type="InterPro" id="IPR012902">
    <property type="entry name" value="N_methyl_site"/>
</dbReference>
<comment type="caution">
    <text evidence="2">The sequence shown here is derived from an EMBL/GenBank/DDBJ whole genome shotgun (WGS) entry which is preliminary data.</text>
</comment>
<dbReference type="Gene3D" id="3.30.700.10">
    <property type="entry name" value="Glycoprotein, Type 4 Pilin"/>
    <property type="match status" value="1"/>
</dbReference>
<proteinExistence type="predicted"/>
<dbReference type="InterPro" id="IPR045584">
    <property type="entry name" value="Pilin-like"/>
</dbReference>
<feature type="transmembrane region" description="Helical" evidence="1">
    <location>
        <begin position="21"/>
        <end position="47"/>
    </location>
</feature>
<dbReference type="AlphaFoldDB" id="A0A1F2WRC7"/>
<evidence type="ECO:0000256" key="1">
    <source>
        <dbReference type="SAM" id="Phobius"/>
    </source>
</evidence>